<dbReference type="InterPro" id="IPR050303">
    <property type="entry name" value="GatZ_KbaZ_carbometab"/>
</dbReference>
<dbReference type="PANTHER" id="PTHR32502">
    <property type="entry name" value="N-ACETYLGALACTOSAMINE PERMEASE II COMPONENT-RELATED"/>
    <property type="match status" value="1"/>
</dbReference>
<evidence type="ECO:0000256" key="2">
    <source>
        <dbReference type="ARBA" id="ARBA00022448"/>
    </source>
</evidence>
<keyword evidence="2" id="KW-0813">Transport</keyword>
<dbReference type="Pfam" id="PF03613">
    <property type="entry name" value="EIID-AGA"/>
    <property type="match status" value="1"/>
</dbReference>
<evidence type="ECO:0000256" key="3">
    <source>
        <dbReference type="ARBA" id="ARBA00022475"/>
    </source>
</evidence>
<dbReference type="InterPro" id="IPR004704">
    <property type="entry name" value="PTS_IID_man"/>
</dbReference>
<sequence>MSQIEEKKSNIITKMDLMKAWFKWVLAVEVPNSFDRMQALAFGFSLNKILRKVYKDNPEELKEAMKRHTSMFNTNCDWGSLIHGIVISLEEQRAAGNENITPEMIQSLKIGLMGPLAGIGDSVDQGIVGTIPLAIFVPLALKGSVIAAFMPALIYMTWAYGYSWFLWQKGYSLGKNAVIEILHSGKVKKVIDIASIVGIFMIGCLSSAYVNFKTIWVLNAGTPQKVALQSILDGIMPKLLPFALVMGIYLYITKKGPKYLRIIIYTIIFALAMTFLGLM</sequence>
<evidence type="ECO:0000256" key="5">
    <source>
        <dbReference type="ARBA" id="ARBA00022683"/>
    </source>
</evidence>
<feature type="transmembrane region" description="Helical" evidence="9">
    <location>
        <begin position="145"/>
        <end position="167"/>
    </location>
</feature>
<keyword evidence="3" id="KW-1003">Cell membrane</keyword>
<dbReference type="PROSITE" id="PS51108">
    <property type="entry name" value="PTS_EIID"/>
    <property type="match status" value="1"/>
</dbReference>
<dbReference type="EMBL" id="JBJHZY010000001">
    <property type="protein sequence ID" value="MFL0266843.1"/>
    <property type="molecule type" value="Genomic_DNA"/>
</dbReference>
<keyword evidence="6 9" id="KW-0812">Transmembrane</keyword>
<evidence type="ECO:0000256" key="6">
    <source>
        <dbReference type="ARBA" id="ARBA00022692"/>
    </source>
</evidence>
<evidence type="ECO:0000256" key="7">
    <source>
        <dbReference type="ARBA" id="ARBA00022989"/>
    </source>
</evidence>
<dbReference type="PANTHER" id="PTHR32502:SF5">
    <property type="entry name" value="N-ACETYLGALACTOSAMINE PERMEASE IID COMPONENT-RELATED"/>
    <property type="match status" value="1"/>
</dbReference>
<protein>
    <submittedName>
        <fullName evidence="10">PTS system mannose/fructose/sorbose family transporter subunit IID</fullName>
    </submittedName>
</protein>
<evidence type="ECO:0000256" key="8">
    <source>
        <dbReference type="ARBA" id="ARBA00023136"/>
    </source>
</evidence>
<keyword evidence="7 9" id="KW-1133">Transmembrane helix</keyword>
<keyword evidence="4" id="KW-0762">Sugar transport</keyword>
<evidence type="ECO:0000256" key="1">
    <source>
        <dbReference type="ARBA" id="ARBA00004651"/>
    </source>
</evidence>
<evidence type="ECO:0000313" key="11">
    <source>
        <dbReference type="Proteomes" id="UP001623661"/>
    </source>
</evidence>
<feature type="transmembrane region" description="Helical" evidence="9">
    <location>
        <begin position="230"/>
        <end position="252"/>
    </location>
</feature>
<keyword evidence="8 9" id="KW-0472">Membrane</keyword>
<evidence type="ECO:0000256" key="4">
    <source>
        <dbReference type="ARBA" id="ARBA00022597"/>
    </source>
</evidence>
<comment type="caution">
    <text evidence="10">The sequence shown here is derived from an EMBL/GenBank/DDBJ whole genome shotgun (WGS) entry which is preliminary data.</text>
</comment>
<organism evidence="10 11">
    <name type="scientific">Candidatus Clostridium radicumherbarum</name>
    <dbReference type="NCBI Taxonomy" id="3381662"/>
    <lineage>
        <taxon>Bacteria</taxon>
        <taxon>Bacillati</taxon>
        <taxon>Bacillota</taxon>
        <taxon>Clostridia</taxon>
        <taxon>Eubacteriales</taxon>
        <taxon>Clostridiaceae</taxon>
        <taxon>Clostridium</taxon>
    </lineage>
</organism>
<gene>
    <name evidence="10" type="ORF">ACJDUH_01920</name>
</gene>
<comment type="subcellular location">
    <subcellularLocation>
        <location evidence="1">Cell membrane</location>
        <topology evidence="1">Multi-pass membrane protein</topology>
    </subcellularLocation>
</comment>
<keyword evidence="5" id="KW-0598">Phosphotransferase system</keyword>
<accession>A0ABW8TQF3</accession>
<keyword evidence="11" id="KW-1185">Reference proteome</keyword>
<evidence type="ECO:0000256" key="9">
    <source>
        <dbReference type="SAM" id="Phobius"/>
    </source>
</evidence>
<evidence type="ECO:0000313" key="10">
    <source>
        <dbReference type="EMBL" id="MFL0266843.1"/>
    </source>
</evidence>
<reference evidence="10 11" key="1">
    <citation type="submission" date="2024-11" db="EMBL/GenBank/DDBJ databases">
        <authorList>
            <person name="Heng Y.C."/>
            <person name="Lim A.C.H."/>
            <person name="Lee J.K.Y."/>
            <person name="Kittelmann S."/>
        </authorList>
    </citation>
    <scope>NUCLEOTIDE SEQUENCE [LARGE SCALE GENOMIC DNA]</scope>
    <source>
        <strain evidence="10 11">WILCCON 0202</strain>
    </source>
</reference>
<proteinExistence type="predicted"/>
<dbReference type="Proteomes" id="UP001623661">
    <property type="component" value="Unassembled WGS sequence"/>
</dbReference>
<feature type="transmembrane region" description="Helical" evidence="9">
    <location>
        <begin position="190"/>
        <end position="210"/>
    </location>
</feature>
<name>A0ABW8TQF3_9CLOT</name>
<dbReference type="RefSeq" id="WP_406763464.1">
    <property type="nucleotide sequence ID" value="NZ_JBJHZY010000001.1"/>
</dbReference>
<feature type="transmembrane region" description="Helical" evidence="9">
    <location>
        <begin position="259"/>
        <end position="278"/>
    </location>
</feature>